<sequence>MNYIELAVYALPMLVVWVAYWLYKSRKHQKAAIKKLESIEAGLTEPASLHPVIDPNKCLGCGACTRACPEGDILGLINGKAELVEPANCIGHGACKTACPFEAITLVFGTEKRGMDIPILTPTFETNVPGMFIAGELGGMGLIRNAIEQGIQAVNGISKVTSAKHSEQYDLIIVGAGPAGIASALAAKKQGLKFLILEQDSLGGTVAHYPRRKMIMTAPVDLPLVGKVKLKETSKEALLEMWQEIIQDQELDINFNERLESAIPHDGNSGFSIETTKGKYSSRCLLLCLGRRGTPRKLGVKGEELSKVVYRLIDPAQYEGQHVLVVGGGDSALEAATSIAQEAGTRVTLSYRGKGFDRAKQKNRELANTLAQQNKLSILLQSNVKDITDTDVTIESDGTLTQIKNDAVIVCAGGILPTPFLEKLGIEVETKHGQE</sequence>
<keyword evidence="6" id="KW-0812">Transmembrane</keyword>
<accession>A0AAN1WFF4</accession>
<dbReference type="Gene3D" id="3.30.70.20">
    <property type="match status" value="2"/>
</dbReference>
<evidence type="ECO:0000256" key="1">
    <source>
        <dbReference type="ARBA" id="ARBA00022630"/>
    </source>
</evidence>
<dbReference type="InterPro" id="IPR036188">
    <property type="entry name" value="FAD/NAD-bd_sf"/>
</dbReference>
<dbReference type="EMBL" id="AP023086">
    <property type="protein sequence ID" value="BCD96596.1"/>
    <property type="molecule type" value="Genomic_DNA"/>
</dbReference>
<keyword evidence="6" id="KW-0472">Membrane</keyword>
<name>A0AAN1WFF4_9GAMM</name>
<reference evidence="8 9" key="1">
    <citation type="journal article" date="2022" name="IScience">
        <title>An ultrasensitive nanofiber-based assay for enzymatic hydrolysis and deep-sea microbial degradation of cellulose.</title>
        <authorList>
            <person name="Tsudome M."/>
            <person name="Tachioka M."/>
            <person name="Miyazaki M."/>
            <person name="Uchimura K."/>
            <person name="Tsuda M."/>
            <person name="Takaki Y."/>
            <person name="Deguchi S."/>
        </authorList>
    </citation>
    <scope>NUCLEOTIDE SEQUENCE [LARGE SCALE GENOMIC DNA]</scope>
    <source>
        <strain evidence="8 9">GE09</strain>
    </source>
</reference>
<dbReference type="PRINTS" id="PR00469">
    <property type="entry name" value="PNDRDTASEII"/>
</dbReference>
<feature type="transmembrane region" description="Helical" evidence="6">
    <location>
        <begin position="6"/>
        <end position="23"/>
    </location>
</feature>
<evidence type="ECO:0000313" key="9">
    <source>
        <dbReference type="Proteomes" id="UP001320119"/>
    </source>
</evidence>
<dbReference type="PROSITE" id="PS00198">
    <property type="entry name" value="4FE4S_FER_1"/>
    <property type="match status" value="1"/>
</dbReference>
<evidence type="ECO:0000256" key="4">
    <source>
        <dbReference type="ARBA" id="ARBA00023004"/>
    </source>
</evidence>
<keyword evidence="3" id="KW-0560">Oxidoreductase</keyword>
<organism evidence="8 9">
    <name type="scientific">Marinagarivorans cellulosilyticus</name>
    <dbReference type="NCBI Taxonomy" id="2721545"/>
    <lineage>
        <taxon>Bacteria</taxon>
        <taxon>Pseudomonadati</taxon>
        <taxon>Pseudomonadota</taxon>
        <taxon>Gammaproteobacteria</taxon>
        <taxon>Cellvibrionales</taxon>
        <taxon>Cellvibrionaceae</taxon>
        <taxon>Marinagarivorans</taxon>
    </lineage>
</organism>
<dbReference type="RefSeq" id="WP_236986089.1">
    <property type="nucleotide sequence ID" value="NZ_AP023086.1"/>
</dbReference>
<dbReference type="InterPro" id="IPR017900">
    <property type="entry name" value="4Fe4S_Fe_S_CS"/>
</dbReference>
<dbReference type="PROSITE" id="PS51379">
    <property type="entry name" value="4FE4S_FER_2"/>
    <property type="match status" value="2"/>
</dbReference>
<dbReference type="GO" id="GO:0016491">
    <property type="term" value="F:oxidoreductase activity"/>
    <property type="evidence" value="ECO:0007669"/>
    <property type="project" value="UniProtKB-KW"/>
</dbReference>
<keyword evidence="4" id="KW-0408">Iron</keyword>
<feature type="domain" description="4Fe-4S ferredoxin-type" evidence="7">
    <location>
        <begin position="80"/>
        <end position="109"/>
    </location>
</feature>
<evidence type="ECO:0000313" key="8">
    <source>
        <dbReference type="EMBL" id="BCD96596.1"/>
    </source>
</evidence>
<dbReference type="InterPro" id="IPR017896">
    <property type="entry name" value="4Fe4S_Fe-S-bd"/>
</dbReference>
<dbReference type="Gene3D" id="3.50.50.60">
    <property type="entry name" value="FAD/NAD(P)-binding domain"/>
    <property type="match status" value="2"/>
</dbReference>
<keyword evidence="2" id="KW-0479">Metal-binding</keyword>
<evidence type="ECO:0000256" key="6">
    <source>
        <dbReference type="SAM" id="Phobius"/>
    </source>
</evidence>
<keyword evidence="1" id="KW-0285">Flavoprotein</keyword>
<protein>
    <recommendedName>
        <fullName evidence="7">4Fe-4S ferredoxin-type domain-containing protein</fullName>
    </recommendedName>
</protein>
<dbReference type="Pfam" id="PF13738">
    <property type="entry name" value="Pyr_redox_3"/>
    <property type="match status" value="1"/>
</dbReference>
<dbReference type="SUPFAM" id="SSF54862">
    <property type="entry name" value="4Fe-4S ferredoxins"/>
    <property type="match status" value="1"/>
</dbReference>
<evidence type="ECO:0000256" key="2">
    <source>
        <dbReference type="ARBA" id="ARBA00022723"/>
    </source>
</evidence>
<dbReference type="PANTHER" id="PTHR48105">
    <property type="entry name" value="THIOREDOXIN REDUCTASE 1-RELATED-RELATED"/>
    <property type="match status" value="1"/>
</dbReference>
<dbReference type="InterPro" id="IPR050097">
    <property type="entry name" value="Ferredoxin-NADP_redctase_2"/>
</dbReference>
<proteinExistence type="predicted"/>
<keyword evidence="9" id="KW-1185">Reference proteome</keyword>
<dbReference type="GO" id="GO:0046872">
    <property type="term" value="F:metal ion binding"/>
    <property type="evidence" value="ECO:0007669"/>
    <property type="project" value="UniProtKB-KW"/>
</dbReference>
<evidence type="ECO:0000256" key="3">
    <source>
        <dbReference type="ARBA" id="ARBA00023002"/>
    </source>
</evidence>
<dbReference type="Proteomes" id="UP001320119">
    <property type="component" value="Chromosome"/>
</dbReference>
<keyword evidence="6" id="KW-1133">Transmembrane helix</keyword>
<dbReference type="SUPFAM" id="SSF51905">
    <property type="entry name" value="FAD/NAD(P)-binding domain"/>
    <property type="match status" value="1"/>
</dbReference>
<dbReference type="Pfam" id="PF13237">
    <property type="entry name" value="Fer4_10"/>
    <property type="match status" value="1"/>
</dbReference>
<evidence type="ECO:0000256" key="5">
    <source>
        <dbReference type="ARBA" id="ARBA00023014"/>
    </source>
</evidence>
<dbReference type="AlphaFoldDB" id="A0AAN1WFF4"/>
<feature type="domain" description="4Fe-4S ferredoxin-type" evidence="7">
    <location>
        <begin position="49"/>
        <end position="79"/>
    </location>
</feature>
<gene>
    <name evidence="8" type="ORF">MARGE09_P0796</name>
</gene>
<keyword evidence="5" id="KW-0411">Iron-sulfur</keyword>
<dbReference type="GO" id="GO:0051536">
    <property type="term" value="F:iron-sulfur cluster binding"/>
    <property type="evidence" value="ECO:0007669"/>
    <property type="project" value="UniProtKB-KW"/>
</dbReference>
<dbReference type="KEGG" id="marq:MARGE09_P0796"/>
<evidence type="ECO:0000259" key="7">
    <source>
        <dbReference type="PROSITE" id="PS51379"/>
    </source>
</evidence>
<dbReference type="PRINTS" id="PR00368">
    <property type="entry name" value="FADPNR"/>
</dbReference>